<protein>
    <submittedName>
        <fullName evidence="3">Acyl-coenzyme A:6-aminopenicillanic acid acyl-transferase</fullName>
    </submittedName>
</protein>
<dbReference type="GO" id="GO:0016740">
    <property type="term" value="F:transferase activity"/>
    <property type="evidence" value="ECO:0007669"/>
    <property type="project" value="UniProtKB-KW"/>
</dbReference>
<dbReference type="PANTHER" id="PTHR35190:SF2">
    <property type="entry name" value="PROTEIN DCD1B"/>
    <property type="match status" value="1"/>
</dbReference>
<sequence precursor="true">MSHAVCRLLMAVSVVLFGQATRAAEPPAARPQLPLRLAAPVRPKQLPLSPPSPPFRYTEATHGAGSLKYVGEIPVFTLQGTPEQIGEQTAVLAKEVLPPLLETPKRIIQQFGLNYDLLRPIATAAATSMIGHSPERFRAEMDSLAKYTNADASLLYVANSLTELRRIGGCSAFLVTPDRTATGEMMFGRNFDFPTFGVLDRYSCVMIVRPEGKHAFASIAVPGLTGVISGMNDAGLALATLDVYASRDGSSMFDMNGAPLALTYRQMLEECETVEEARALLEKTPRTTWMNLACCDRNRAVIFEITPKKVGVRDPEGDILRCTNHFMLPDLAVGVRCERFKTLGHLVDFKAGEKFTLEEVHRCMHSVHQSELTFQTMIFEPASLKVHVAFGPGPCTQKPLQVIELADRFAGK</sequence>
<dbReference type="EMBL" id="CP036271">
    <property type="protein sequence ID" value="QDT53377.1"/>
    <property type="molecule type" value="Genomic_DNA"/>
</dbReference>
<dbReference type="InParanoid" id="A0A517SB60"/>
<evidence type="ECO:0000313" key="4">
    <source>
        <dbReference type="Proteomes" id="UP000315700"/>
    </source>
</evidence>
<dbReference type="AlphaFoldDB" id="A0A517SB60"/>
<dbReference type="InterPro" id="IPR047803">
    <property type="entry name" value="DCD1A/B-like"/>
</dbReference>
<keyword evidence="4" id="KW-1185">Reference proteome</keyword>
<dbReference type="KEGG" id="ccos:Pan44_13940"/>
<evidence type="ECO:0000313" key="3">
    <source>
        <dbReference type="EMBL" id="QDT53377.1"/>
    </source>
</evidence>
<evidence type="ECO:0000256" key="1">
    <source>
        <dbReference type="SAM" id="SignalP"/>
    </source>
</evidence>
<dbReference type="Proteomes" id="UP000315700">
    <property type="component" value="Chromosome"/>
</dbReference>
<dbReference type="PANTHER" id="PTHR35190">
    <property type="entry name" value="PROTEIN DCD1B"/>
    <property type="match status" value="1"/>
</dbReference>
<gene>
    <name evidence="3" type="ORF">Pan44_13940</name>
</gene>
<keyword evidence="1" id="KW-0732">Signal</keyword>
<evidence type="ECO:0000259" key="2">
    <source>
        <dbReference type="Pfam" id="PF03417"/>
    </source>
</evidence>
<dbReference type="InterPro" id="IPR005079">
    <property type="entry name" value="Peptidase_C45_hydrolase"/>
</dbReference>
<accession>A0A517SB60</accession>
<organism evidence="3 4">
    <name type="scientific">Caulifigura coniformis</name>
    <dbReference type="NCBI Taxonomy" id="2527983"/>
    <lineage>
        <taxon>Bacteria</taxon>
        <taxon>Pseudomonadati</taxon>
        <taxon>Planctomycetota</taxon>
        <taxon>Planctomycetia</taxon>
        <taxon>Planctomycetales</taxon>
        <taxon>Planctomycetaceae</taxon>
        <taxon>Caulifigura</taxon>
    </lineage>
</organism>
<name>A0A517SB60_9PLAN</name>
<feature type="domain" description="Peptidase C45 hydrolase" evidence="2">
    <location>
        <begin position="185"/>
        <end position="353"/>
    </location>
</feature>
<feature type="signal peptide" evidence="1">
    <location>
        <begin position="1"/>
        <end position="23"/>
    </location>
</feature>
<dbReference type="Gene3D" id="3.60.60.10">
    <property type="entry name" value="Penicillin V Acylase, Chain A"/>
    <property type="match status" value="1"/>
</dbReference>
<dbReference type="NCBIfam" id="NF040521">
    <property type="entry name" value="C45_proenzyme"/>
    <property type="match status" value="1"/>
</dbReference>
<proteinExistence type="predicted"/>
<feature type="chain" id="PRO_5022079225" evidence="1">
    <location>
        <begin position="24"/>
        <end position="412"/>
    </location>
</feature>
<dbReference type="InterPro" id="IPR047794">
    <property type="entry name" value="C45_proenzyme-like"/>
</dbReference>
<dbReference type="SUPFAM" id="SSF56235">
    <property type="entry name" value="N-terminal nucleophile aminohydrolases (Ntn hydrolases)"/>
    <property type="match status" value="1"/>
</dbReference>
<reference evidence="3 4" key="1">
    <citation type="submission" date="2019-02" db="EMBL/GenBank/DDBJ databases">
        <title>Deep-cultivation of Planctomycetes and their phenomic and genomic characterization uncovers novel biology.</title>
        <authorList>
            <person name="Wiegand S."/>
            <person name="Jogler M."/>
            <person name="Boedeker C."/>
            <person name="Pinto D."/>
            <person name="Vollmers J."/>
            <person name="Rivas-Marin E."/>
            <person name="Kohn T."/>
            <person name="Peeters S.H."/>
            <person name="Heuer A."/>
            <person name="Rast P."/>
            <person name="Oberbeckmann S."/>
            <person name="Bunk B."/>
            <person name="Jeske O."/>
            <person name="Meyerdierks A."/>
            <person name="Storesund J.E."/>
            <person name="Kallscheuer N."/>
            <person name="Luecker S."/>
            <person name="Lage O.M."/>
            <person name="Pohl T."/>
            <person name="Merkel B.J."/>
            <person name="Hornburger P."/>
            <person name="Mueller R.-W."/>
            <person name="Bruemmer F."/>
            <person name="Labrenz M."/>
            <person name="Spormann A.M."/>
            <person name="Op den Camp H."/>
            <person name="Overmann J."/>
            <person name="Amann R."/>
            <person name="Jetten M.S.M."/>
            <person name="Mascher T."/>
            <person name="Medema M.H."/>
            <person name="Devos D.P."/>
            <person name="Kaster A.-K."/>
            <person name="Ovreas L."/>
            <person name="Rohde M."/>
            <person name="Galperin M.Y."/>
            <person name="Jogler C."/>
        </authorList>
    </citation>
    <scope>NUCLEOTIDE SEQUENCE [LARGE SCALE GENOMIC DNA]</scope>
    <source>
        <strain evidence="3 4">Pan44</strain>
    </source>
</reference>
<dbReference type="Pfam" id="PF03417">
    <property type="entry name" value="AAT"/>
    <property type="match status" value="1"/>
</dbReference>
<keyword evidence="3" id="KW-0808">Transferase</keyword>
<dbReference type="InterPro" id="IPR029055">
    <property type="entry name" value="Ntn_hydrolases_N"/>
</dbReference>